<dbReference type="Proteomes" id="UP001165079">
    <property type="component" value="Unassembled WGS sequence"/>
</dbReference>
<dbReference type="RefSeq" id="WP_285662467.1">
    <property type="nucleotide sequence ID" value="NZ_BSTX01000001.1"/>
</dbReference>
<keyword evidence="10" id="KW-1185">Reference proteome</keyword>
<dbReference type="NCBIfam" id="TIGR03544">
    <property type="entry name" value="DivI1A_domain"/>
    <property type="match status" value="1"/>
</dbReference>
<keyword evidence="5" id="KW-0132">Cell division</keyword>
<proteinExistence type="inferred from homology"/>
<protein>
    <recommendedName>
        <fullName evidence="3">Cell wall synthesis protein Wag31</fullName>
    </recommendedName>
    <alternativeName>
        <fullName evidence="8">Antigen 84</fullName>
    </alternativeName>
</protein>
<organism evidence="9 10">
    <name type="scientific">Actinorhabdospora filicis</name>
    <dbReference type="NCBI Taxonomy" id="1785913"/>
    <lineage>
        <taxon>Bacteria</taxon>
        <taxon>Bacillati</taxon>
        <taxon>Actinomycetota</taxon>
        <taxon>Actinomycetes</taxon>
        <taxon>Micromonosporales</taxon>
        <taxon>Micromonosporaceae</taxon>
        <taxon>Actinorhabdospora</taxon>
    </lineage>
</organism>
<comment type="similarity">
    <text evidence="2">Belongs to the DivIVA family.</text>
</comment>
<evidence type="ECO:0000256" key="6">
    <source>
        <dbReference type="ARBA" id="ARBA00023054"/>
    </source>
</evidence>
<accession>A0A9W6SKI9</accession>
<evidence type="ECO:0000256" key="8">
    <source>
        <dbReference type="ARBA" id="ARBA00031737"/>
    </source>
</evidence>
<evidence type="ECO:0000256" key="1">
    <source>
        <dbReference type="ARBA" id="ARBA00004496"/>
    </source>
</evidence>
<dbReference type="Gene3D" id="6.10.250.660">
    <property type="match status" value="1"/>
</dbReference>
<evidence type="ECO:0000313" key="10">
    <source>
        <dbReference type="Proteomes" id="UP001165079"/>
    </source>
</evidence>
<evidence type="ECO:0000313" key="9">
    <source>
        <dbReference type="EMBL" id="GLZ77349.1"/>
    </source>
</evidence>
<evidence type="ECO:0000256" key="5">
    <source>
        <dbReference type="ARBA" id="ARBA00022618"/>
    </source>
</evidence>
<evidence type="ECO:0000256" key="4">
    <source>
        <dbReference type="ARBA" id="ARBA00022490"/>
    </source>
</evidence>
<name>A0A9W6SKI9_9ACTN</name>
<dbReference type="AlphaFoldDB" id="A0A9W6SKI9"/>
<dbReference type="InterPro" id="IPR019933">
    <property type="entry name" value="DivIVA_domain"/>
</dbReference>
<dbReference type="PANTHER" id="PTHR35794:SF2">
    <property type="entry name" value="CELL DIVISION PROTEIN DIVIVA"/>
    <property type="match status" value="1"/>
</dbReference>
<keyword evidence="4" id="KW-0963">Cytoplasm</keyword>
<dbReference type="Pfam" id="PF05103">
    <property type="entry name" value="DivIVA"/>
    <property type="match status" value="1"/>
</dbReference>
<dbReference type="PANTHER" id="PTHR35794">
    <property type="entry name" value="CELL DIVISION PROTEIN DIVIVA"/>
    <property type="match status" value="1"/>
</dbReference>
<sequence>MSGDAGIERAGRLSPERIRHTEFSRTTLGRRGYNVEEVDRFLGRLAEDLAARDAREARLRTEIETVKNALKDWQSSNSRAPRARPAPEAINLLSQAQQQADSYIAQAQDYCRQLVGQARGQADAVLTQAQVAAAQVVESSELTEKLDRTRAFLEAIGAVEAQLKAARERLADEVERLGG</sequence>
<reference evidence="9" key="1">
    <citation type="submission" date="2023-03" db="EMBL/GenBank/DDBJ databases">
        <title>Actinorhabdospora filicis NBRC 111898.</title>
        <authorList>
            <person name="Ichikawa N."/>
            <person name="Sato H."/>
            <person name="Tonouchi N."/>
        </authorList>
    </citation>
    <scope>NUCLEOTIDE SEQUENCE</scope>
    <source>
        <strain evidence="9">NBRC 111898</strain>
    </source>
</reference>
<dbReference type="EMBL" id="BSTX01000001">
    <property type="protein sequence ID" value="GLZ77349.1"/>
    <property type="molecule type" value="Genomic_DNA"/>
</dbReference>
<comment type="caution">
    <text evidence="9">The sequence shown here is derived from an EMBL/GenBank/DDBJ whole genome shotgun (WGS) entry which is preliminary data.</text>
</comment>
<evidence type="ECO:0000256" key="2">
    <source>
        <dbReference type="ARBA" id="ARBA00009008"/>
    </source>
</evidence>
<dbReference type="GO" id="GO:0005737">
    <property type="term" value="C:cytoplasm"/>
    <property type="evidence" value="ECO:0007669"/>
    <property type="project" value="UniProtKB-SubCell"/>
</dbReference>
<keyword evidence="6" id="KW-0175">Coiled coil</keyword>
<keyword evidence="7" id="KW-0131">Cell cycle</keyword>
<evidence type="ECO:0000256" key="3">
    <source>
        <dbReference type="ARBA" id="ARBA00018787"/>
    </source>
</evidence>
<gene>
    <name evidence="9" type="ORF">Afil01_21560</name>
</gene>
<dbReference type="GO" id="GO:0051301">
    <property type="term" value="P:cell division"/>
    <property type="evidence" value="ECO:0007669"/>
    <property type="project" value="UniProtKB-KW"/>
</dbReference>
<dbReference type="InterPro" id="IPR007793">
    <property type="entry name" value="DivIVA_fam"/>
</dbReference>
<evidence type="ECO:0000256" key="7">
    <source>
        <dbReference type="ARBA" id="ARBA00023306"/>
    </source>
</evidence>
<comment type="subcellular location">
    <subcellularLocation>
        <location evidence="1">Cytoplasm</location>
    </subcellularLocation>
</comment>